<keyword evidence="6" id="KW-1185">Reference proteome</keyword>
<gene>
    <name evidence="5" type="ORF">PDIGIT_LOCUS10049</name>
</gene>
<dbReference type="InterPro" id="IPR000504">
    <property type="entry name" value="RRM_dom"/>
</dbReference>
<dbReference type="SUPFAM" id="SSF54928">
    <property type="entry name" value="RNA-binding domain, RBD"/>
    <property type="match status" value="2"/>
</dbReference>
<dbReference type="OrthoDB" id="439808at2759"/>
<dbReference type="GO" id="GO:0003723">
    <property type="term" value="F:RNA binding"/>
    <property type="evidence" value="ECO:0007669"/>
    <property type="project" value="UniProtKB-UniRule"/>
</dbReference>
<evidence type="ECO:0000256" key="1">
    <source>
        <dbReference type="ARBA" id="ARBA00022884"/>
    </source>
</evidence>
<dbReference type="Pfam" id="PF00076">
    <property type="entry name" value="RRM_1"/>
    <property type="match status" value="2"/>
</dbReference>
<feature type="compositionally biased region" description="Polar residues" evidence="3">
    <location>
        <begin position="8"/>
        <end position="35"/>
    </location>
</feature>
<feature type="compositionally biased region" description="Basic and acidic residues" evidence="3">
    <location>
        <begin position="328"/>
        <end position="337"/>
    </location>
</feature>
<proteinExistence type="predicted"/>
<feature type="region of interest" description="Disordered" evidence="3">
    <location>
        <begin position="123"/>
        <end position="236"/>
    </location>
</feature>
<evidence type="ECO:0000259" key="4">
    <source>
        <dbReference type="PROSITE" id="PS50102"/>
    </source>
</evidence>
<feature type="compositionally biased region" description="Low complexity" evidence="3">
    <location>
        <begin position="199"/>
        <end position="210"/>
    </location>
</feature>
<dbReference type="Proteomes" id="UP001152607">
    <property type="component" value="Unassembled WGS sequence"/>
</dbReference>
<name>A0A9W4UMH0_9PLEO</name>
<comment type="caution">
    <text evidence="5">The sequence shown here is derived from an EMBL/GenBank/DDBJ whole genome shotgun (WGS) entry which is preliminary data.</text>
</comment>
<evidence type="ECO:0000256" key="2">
    <source>
        <dbReference type="PROSITE-ProRule" id="PRU00176"/>
    </source>
</evidence>
<evidence type="ECO:0000313" key="5">
    <source>
        <dbReference type="EMBL" id="CAI6336943.1"/>
    </source>
</evidence>
<evidence type="ECO:0000256" key="3">
    <source>
        <dbReference type="SAM" id="MobiDB-lite"/>
    </source>
</evidence>
<organism evidence="5 6">
    <name type="scientific">Periconia digitata</name>
    <dbReference type="NCBI Taxonomy" id="1303443"/>
    <lineage>
        <taxon>Eukaryota</taxon>
        <taxon>Fungi</taxon>
        <taxon>Dikarya</taxon>
        <taxon>Ascomycota</taxon>
        <taxon>Pezizomycotina</taxon>
        <taxon>Dothideomycetes</taxon>
        <taxon>Pleosporomycetidae</taxon>
        <taxon>Pleosporales</taxon>
        <taxon>Massarineae</taxon>
        <taxon>Periconiaceae</taxon>
        <taxon>Periconia</taxon>
    </lineage>
</organism>
<reference evidence="5" key="1">
    <citation type="submission" date="2023-01" db="EMBL/GenBank/DDBJ databases">
        <authorList>
            <person name="Van Ghelder C."/>
            <person name="Rancurel C."/>
        </authorList>
    </citation>
    <scope>NUCLEOTIDE SEQUENCE</scope>
    <source>
        <strain evidence="5">CNCM I-4278</strain>
    </source>
</reference>
<feature type="compositionally biased region" description="Basic residues" evidence="3">
    <location>
        <begin position="145"/>
        <end position="160"/>
    </location>
</feature>
<keyword evidence="1 2" id="KW-0694">RNA-binding</keyword>
<dbReference type="InterPro" id="IPR035979">
    <property type="entry name" value="RBD_domain_sf"/>
</dbReference>
<dbReference type="PANTHER" id="PTHR48027">
    <property type="entry name" value="HETEROGENEOUS NUCLEAR RIBONUCLEOPROTEIN 87F-RELATED"/>
    <property type="match status" value="1"/>
</dbReference>
<accession>A0A9W4UMH0</accession>
<dbReference type="FunFam" id="3.30.70.330:FF:001113">
    <property type="entry name" value="RNP domain protein"/>
    <property type="match status" value="1"/>
</dbReference>
<protein>
    <recommendedName>
        <fullName evidence="4">RRM domain-containing protein</fullName>
    </recommendedName>
</protein>
<feature type="compositionally biased region" description="Basic and acidic residues" evidence="3">
    <location>
        <begin position="211"/>
        <end position="228"/>
    </location>
</feature>
<feature type="region of interest" description="Disordered" evidence="3">
    <location>
        <begin position="324"/>
        <end position="367"/>
    </location>
</feature>
<dbReference type="InterPro" id="IPR052462">
    <property type="entry name" value="SLIRP/GR-RBP-like"/>
</dbReference>
<dbReference type="InterPro" id="IPR012677">
    <property type="entry name" value="Nucleotide-bd_a/b_plait_sf"/>
</dbReference>
<dbReference type="Gene3D" id="3.30.70.330">
    <property type="match status" value="2"/>
</dbReference>
<feature type="domain" description="RRM" evidence="4">
    <location>
        <begin position="236"/>
        <end position="326"/>
    </location>
</feature>
<dbReference type="EMBL" id="CAOQHR010000007">
    <property type="protein sequence ID" value="CAI6336943.1"/>
    <property type="molecule type" value="Genomic_DNA"/>
</dbReference>
<dbReference type="SMART" id="SM00360">
    <property type="entry name" value="RRM"/>
    <property type="match status" value="2"/>
</dbReference>
<evidence type="ECO:0000313" key="6">
    <source>
        <dbReference type="Proteomes" id="UP001152607"/>
    </source>
</evidence>
<sequence>MSAPVDSVTAQLATTSLNDSNAETAAAPSQPTTAENDAVLASAAEGRRLYIGNLAYATTEGELKDFFKDYLVESVTIPTNPRTSRPVGYAFVALSTPTEAERAIAELNSKPILERKVSIQLARTPEAHAEGTGSGAEGSNETRRRASTRGRGRGRGRGGRQGRGGRAADGTEGAEQVEFTDAAPADSAPTNVPGQVLPLTETTNEALTAEKGTKEKSAPRERKQRGPPEDGVPSKTKVMVANLPYDLKEDKLLEIFKDYSPTTAKIALRPIPRFMVKKLQARGEPRKGRGFGFVTLGSEELQQKACDEMNGKEIEGREIAVKVAIDSPGKEDDHLDASAEGEEAAAPSTEAAPAEKTETPAPAPVAA</sequence>
<feature type="domain" description="RRM" evidence="4">
    <location>
        <begin position="47"/>
        <end position="124"/>
    </location>
</feature>
<dbReference type="AlphaFoldDB" id="A0A9W4UMH0"/>
<dbReference type="PROSITE" id="PS50102">
    <property type="entry name" value="RRM"/>
    <property type="match status" value="2"/>
</dbReference>
<feature type="region of interest" description="Disordered" evidence="3">
    <location>
        <begin position="1"/>
        <end position="35"/>
    </location>
</feature>